<evidence type="ECO:0000313" key="2">
    <source>
        <dbReference type="Proteomes" id="UP000274822"/>
    </source>
</evidence>
<gene>
    <name evidence="1" type="ORF">BC938DRAFT_476967</name>
</gene>
<sequence>MEYPPPILCQDCGAKNLTSKHLREHIVSECVARLQCQYCASRHLPEDFFQHLKYCLMLKYPGSPHGSPVPPLPKTLPEPEGLYCETCEQWYPEDTDTDPEEHIRCPAPWATKCSGCRKWHWHAEHDRHLEICPARYDQRPSTALVSRPMKGTPGTLTPRQRAILGLRPGQTFGHPCLDCNEVTYAVGSELTRHRMMECPEGKIACNCGESYRRRDRAAHMAERHPWRKDPVYHCHECGKKDVGGQKALRQHQNIECPMRPVTCRYCQESFSQLAIKDHKMNCANHPALKPPYPLHLIAPNQKVIQCTLYPIKPTNGLDKAAAIPNSTPALHGRDHSSWCCPQNCRQFFDDPALWDHTNKQPCPALWSAICPCCLTWHLRSQLPAHLAVCPKLPAGEEWPEMPNVAPSRLPELLPNAVCAFCPWCDEVTDRKQWSDHIRGKCGAIPPHLRRYCSACHVVFGDKLEEIYEHSSKKLCPMMHSALCTRCREWLPRGGLAEHSKNCDKLGKKNPGAAECLPPLPQGAYSAFCPYCTCNVEVKKWKKHVGRCYNTAKRRGHLLVS</sequence>
<dbReference type="AlphaFoldDB" id="A0A433QPW7"/>
<evidence type="ECO:0008006" key="3">
    <source>
        <dbReference type="Google" id="ProtNLM"/>
    </source>
</evidence>
<evidence type="ECO:0000313" key="1">
    <source>
        <dbReference type="EMBL" id="RUS31824.1"/>
    </source>
</evidence>
<reference evidence="1 2" key="1">
    <citation type="journal article" date="2018" name="New Phytol.">
        <title>Phylogenomics of Endogonaceae and evolution of mycorrhizas within Mucoromycota.</title>
        <authorList>
            <person name="Chang Y."/>
            <person name="Desiro A."/>
            <person name="Na H."/>
            <person name="Sandor L."/>
            <person name="Lipzen A."/>
            <person name="Clum A."/>
            <person name="Barry K."/>
            <person name="Grigoriev I.V."/>
            <person name="Martin F.M."/>
            <person name="Stajich J.E."/>
            <person name="Smith M.E."/>
            <person name="Bonito G."/>
            <person name="Spatafora J.W."/>
        </authorList>
    </citation>
    <scope>NUCLEOTIDE SEQUENCE [LARGE SCALE GENOMIC DNA]</scope>
    <source>
        <strain evidence="1 2">AD002</strain>
    </source>
</reference>
<accession>A0A433QPW7</accession>
<dbReference type="EMBL" id="RBNJ01002561">
    <property type="protein sequence ID" value="RUS31824.1"/>
    <property type="molecule type" value="Genomic_DNA"/>
</dbReference>
<dbReference type="Gene3D" id="3.30.40.10">
    <property type="entry name" value="Zinc/RING finger domain, C3HC4 (zinc finger)"/>
    <property type="match status" value="1"/>
</dbReference>
<keyword evidence="2" id="KW-1185">Reference proteome</keyword>
<comment type="caution">
    <text evidence="1">The sequence shown here is derived from an EMBL/GenBank/DDBJ whole genome shotgun (WGS) entry which is preliminary data.</text>
</comment>
<dbReference type="Proteomes" id="UP000274822">
    <property type="component" value="Unassembled WGS sequence"/>
</dbReference>
<proteinExistence type="predicted"/>
<dbReference type="InterPro" id="IPR013083">
    <property type="entry name" value="Znf_RING/FYVE/PHD"/>
</dbReference>
<name>A0A433QPW7_9FUNG</name>
<protein>
    <recommendedName>
        <fullName evidence="3">TRAF-type domain-containing protein</fullName>
    </recommendedName>
</protein>
<organism evidence="1 2">
    <name type="scientific">Jimgerdemannia flammicorona</name>
    <dbReference type="NCBI Taxonomy" id="994334"/>
    <lineage>
        <taxon>Eukaryota</taxon>
        <taxon>Fungi</taxon>
        <taxon>Fungi incertae sedis</taxon>
        <taxon>Mucoromycota</taxon>
        <taxon>Mucoromycotina</taxon>
        <taxon>Endogonomycetes</taxon>
        <taxon>Endogonales</taxon>
        <taxon>Endogonaceae</taxon>
        <taxon>Jimgerdemannia</taxon>
    </lineage>
</organism>